<keyword evidence="3" id="KW-1185">Reference proteome</keyword>
<keyword evidence="1" id="KW-0812">Transmembrane</keyword>
<evidence type="ECO:0000256" key="1">
    <source>
        <dbReference type="SAM" id="Phobius"/>
    </source>
</evidence>
<feature type="transmembrane region" description="Helical" evidence="1">
    <location>
        <begin position="55"/>
        <end position="76"/>
    </location>
</feature>
<proteinExistence type="predicted"/>
<dbReference type="EMBL" id="UYRR01006654">
    <property type="protein sequence ID" value="VDK22839.1"/>
    <property type="molecule type" value="Genomic_DNA"/>
</dbReference>
<accession>A0A3P6NIV2</accession>
<dbReference type="Proteomes" id="UP000267096">
    <property type="component" value="Unassembled WGS sequence"/>
</dbReference>
<protein>
    <submittedName>
        <fullName evidence="2">Uncharacterized protein</fullName>
    </submittedName>
</protein>
<evidence type="ECO:0000313" key="2">
    <source>
        <dbReference type="EMBL" id="VDK22839.1"/>
    </source>
</evidence>
<name>A0A3P6NIV2_ANISI</name>
<keyword evidence="1" id="KW-0472">Membrane</keyword>
<keyword evidence="1" id="KW-1133">Transmembrane helix</keyword>
<organism evidence="2 3">
    <name type="scientific">Anisakis simplex</name>
    <name type="common">Herring worm</name>
    <dbReference type="NCBI Taxonomy" id="6269"/>
    <lineage>
        <taxon>Eukaryota</taxon>
        <taxon>Metazoa</taxon>
        <taxon>Ecdysozoa</taxon>
        <taxon>Nematoda</taxon>
        <taxon>Chromadorea</taxon>
        <taxon>Rhabditida</taxon>
        <taxon>Spirurina</taxon>
        <taxon>Ascaridomorpha</taxon>
        <taxon>Ascaridoidea</taxon>
        <taxon>Anisakidae</taxon>
        <taxon>Anisakis</taxon>
        <taxon>Anisakis simplex complex</taxon>
    </lineage>
</organism>
<sequence>MWSASDRDIVLWLASDRDIVLWSASDRDIVLWSASDRDIVLLQFKFRPNALQCNIVRVILFYFIAISITAPANAIAMPATNPIEPPTAAPTGPATTPIGTPKAVPTTMPLYRTTLDVKHVHFLQCILRHRVNSLVNT</sequence>
<dbReference type="AlphaFoldDB" id="A0A3P6NIV2"/>
<evidence type="ECO:0000313" key="3">
    <source>
        <dbReference type="Proteomes" id="UP000267096"/>
    </source>
</evidence>
<reference evidence="2 3" key="1">
    <citation type="submission" date="2018-11" db="EMBL/GenBank/DDBJ databases">
        <authorList>
            <consortium name="Pathogen Informatics"/>
        </authorList>
    </citation>
    <scope>NUCLEOTIDE SEQUENCE [LARGE SCALE GENOMIC DNA]</scope>
</reference>
<gene>
    <name evidence="2" type="ORF">ASIM_LOCUS4003</name>
</gene>